<name>A0A8S5QRS7_9CAUD</name>
<organism evidence="1">
    <name type="scientific">Myoviridae sp. ctgXL3</name>
    <dbReference type="NCBI Taxonomy" id="2826681"/>
    <lineage>
        <taxon>Viruses</taxon>
        <taxon>Duplodnaviria</taxon>
        <taxon>Heunggongvirae</taxon>
        <taxon>Uroviricota</taxon>
        <taxon>Caudoviricetes</taxon>
    </lineage>
</organism>
<dbReference type="EMBL" id="BK015712">
    <property type="protein sequence ID" value="DAE21453.1"/>
    <property type="molecule type" value="Genomic_DNA"/>
</dbReference>
<accession>A0A8S5QRS7</accession>
<proteinExistence type="predicted"/>
<reference evidence="1" key="1">
    <citation type="journal article" date="2021" name="Proc. Natl. Acad. Sci. U.S.A.">
        <title>A Catalog of Tens of Thousands of Viruses from Human Metagenomes Reveals Hidden Associations with Chronic Diseases.</title>
        <authorList>
            <person name="Tisza M.J."/>
            <person name="Buck C.B."/>
        </authorList>
    </citation>
    <scope>NUCLEOTIDE SEQUENCE</scope>
    <source>
        <strain evidence="1">CtgXL3</strain>
    </source>
</reference>
<evidence type="ECO:0000313" key="1">
    <source>
        <dbReference type="EMBL" id="DAE21453.1"/>
    </source>
</evidence>
<protein>
    <submittedName>
        <fullName evidence="1">Uncharacterized protein</fullName>
    </submittedName>
</protein>
<sequence length="112" mass="12692">MTDNVLESNSNQKTSTNEDTTFAQVVDMSREDFKKYCEGMNATLLLGLRNLLASTYVNVESAKDKVVDMMVKDAKVKEDPVYQKHLQDLYLLLQDLEDKAAYIRALLTAPLN</sequence>